<dbReference type="Proteomes" id="UP000595437">
    <property type="component" value="Chromosome 11"/>
</dbReference>
<keyword evidence="2" id="KW-1185">Reference proteome</keyword>
<organism evidence="1 2">
    <name type="scientific">Caligus rogercresseyi</name>
    <name type="common">Sea louse</name>
    <dbReference type="NCBI Taxonomy" id="217165"/>
    <lineage>
        <taxon>Eukaryota</taxon>
        <taxon>Metazoa</taxon>
        <taxon>Ecdysozoa</taxon>
        <taxon>Arthropoda</taxon>
        <taxon>Crustacea</taxon>
        <taxon>Multicrustacea</taxon>
        <taxon>Hexanauplia</taxon>
        <taxon>Copepoda</taxon>
        <taxon>Siphonostomatoida</taxon>
        <taxon>Caligidae</taxon>
        <taxon>Caligus</taxon>
    </lineage>
</organism>
<dbReference type="AlphaFoldDB" id="A0A7T8K0E2"/>
<evidence type="ECO:0000313" key="2">
    <source>
        <dbReference type="Proteomes" id="UP000595437"/>
    </source>
</evidence>
<evidence type="ECO:0000313" key="1">
    <source>
        <dbReference type="EMBL" id="QQP41873.1"/>
    </source>
</evidence>
<reference evidence="2" key="1">
    <citation type="submission" date="2021-01" db="EMBL/GenBank/DDBJ databases">
        <title>Caligus Genome Assembly.</title>
        <authorList>
            <person name="Gallardo-Escarate C."/>
        </authorList>
    </citation>
    <scope>NUCLEOTIDE SEQUENCE [LARGE SCALE GENOMIC DNA]</scope>
</reference>
<sequence length="64" mass="7278">MGPWILPNPIGVFWGYKSPAIGPSRSAEHNYIFFGYKFPANGRSDSTKHNRAVFGLQILRQWTP</sequence>
<proteinExistence type="predicted"/>
<dbReference type="EMBL" id="CP045900">
    <property type="protein sequence ID" value="QQP41873.1"/>
    <property type="molecule type" value="Genomic_DNA"/>
</dbReference>
<gene>
    <name evidence="1" type="ORF">FKW44_016368</name>
</gene>
<name>A0A7T8K0E2_CALRO</name>
<protein>
    <submittedName>
        <fullName evidence="1">Uncharacterized protein</fullName>
    </submittedName>
</protein>
<accession>A0A7T8K0E2</accession>